<feature type="region of interest" description="Disordered" evidence="1">
    <location>
        <begin position="56"/>
        <end position="75"/>
    </location>
</feature>
<reference evidence="3" key="1">
    <citation type="submission" date="2011-05" db="EMBL/GenBank/DDBJ databases">
        <authorList>
            <person name="Richards S.R."/>
            <person name="Qu J."/>
            <person name="Jiang H."/>
            <person name="Jhangiani S.N."/>
            <person name="Agravi P."/>
            <person name="Goodspeed R."/>
            <person name="Gross S."/>
            <person name="Mandapat C."/>
            <person name="Jackson L."/>
            <person name="Mathew T."/>
            <person name="Pu L."/>
            <person name="Thornton R."/>
            <person name="Saada N."/>
            <person name="Wilczek-Boney K.B."/>
            <person name="Lee S."/>
            <person name="Kovar C."/>
            <person name="Wu Y."/>
            <person name="Scherer S.E."/>
            <person name="Worley K.C."/>
            <person name="Muzny D.M."/>
            <person name="Gibbs R."/>
        </authorList>
    </citation>
    <scope>NUCLEOTIDE SEQUENCE</scope>
    <source>
        <strain evidence="3">Brora</strain>
    </source>
</reference>
<accession>T1JMY9</accession>
<dbReference type="HOGENOM" id="CLU_2678183_0_0_1"/>
<evidence type="ECO:0000313" key="2">
    <source>
        <dbReference type="EnsemblMetazoa" id="SMAR015218-PA"/>
    </source>
</evidence>
<name>T1JMY9_STRMM</name>
<proteinExistence type="predicted"/>
<evidence type="ECO:0000313" key="3">
    <source>
        <dbReference type="Proteomes" id="UP000014500"/>
    </source>
</evidence>
<organism evidence="2 3">
    <name type="scientific">Strigamia maritima</name>
    <name type="common">European centipede</name>
    <name type="synonym">Geophilus maritimus</name>
    <dbReference type="NCBI Taxonomy" id="126957"/>
    <lineage>
        <taxon>Eukaryota</taxon>
        <taxon>Metazoa</taxon>
        <taxon>Ecdysozoa</taxon>
        <taxon>Arthropoda</taxon>
        <taxon>Myriapoda</taxon>
        <taxon>Chilopoda</taxon>
        <taxon>Pleurostigmophora</taxon>
        <taxon>Geophilomorpha</taxon>
        <taxon>Linotaeniidae</taxon>
        <taxon>Strigamia</taxon>
    </lineage>
</organism>
<dbReference type="Proteomes" id="UP000014500">
    <property type="component" value="Unassembled WGS sequence"/>
</dbReference>
<sequence length="75" mass="8794">TYTQTYTLSRRNSLRFLVRDKKINDNYLILTPGGRFPEIELHNNVVPVLKERRPISNTTTSLETNNTMKRSIGHY</sequence>
<keyword evidence="3" id="KW-1185">Reference proteome</keyword>
<protein>
    <submittedName>
        <fullName evidence="2">Uncharacterized protein</fullName>
    </submittedName>
</protein>
<dbReference type="EnsemblMetazoa" id="SMAR015218-RA">
    <property type="protein sequence ID" value="SMAR015218-PA"/>
    <property type="gene ID" value="SMAR015218"/>
</dbReference>
<feature type="compositionally biased region" description="Low complexity" evidence="1">
    <location>
        <begin position="56"/>
        <end position="67"/>
    </location>
</feature>
<dbReference type="AlphaFoldDB" id="T1JMY9"/>
<dbReference type="EMBL" id="JH431872">
    <property type="status" value="NOT_ANNOTATED_CDS"/>
    <property type="molecule type" value="Genomic_DNA"/>
</dbReference>
<evidence type="ECO:0000256" key="1">
    <source>
        <dbReference type="SAM" id="MobiDB-lite"/>
    </source>
</evidence>
<reference evidence="2" key="2">
    <citation type="submission" date="2015-02" db="UniProtKB">
        <authorList>
            <consortium name="EnsemblMetazoa"/>
        </authorList>
    </citation>
    <scope>IDENTIFICATION</scope>
</reference>